<evidence type="ECO:0000313" key="1">
    <source>
        <dbReference type="EMBL" id="RXW11333.1"/>
    </source>
</evidence>
<name>A0A4Q2CX57_9AGAR</name>
<sequence length="55" mass="6295">MNSSTLKDVDCIYLTAWKLDGLTANLKKDELAIRISNTNFLTDAFELEATRSWRT</sequence>
<keyword evidence="2" id="KW-1185">Reference proteome</keyword>
<gene>
    <name evidence="1" type="ORF">EST38_g14521</name>
</gene>
<dbReference type="AlphaFoldDB" id="A0A4Q2CX57"/>
<dbReference type="Proteomes" id="UP000290288">
    <property type="component" value="Unassembled WGS sequence"/>
</dbReference>
<dbReference type="EMBL" id="SDEE01002022">
    <property type="protein sequence ID" value="RXW11333.1"/>
    <property type="molecule type" value="Genomic_DNA"/>
</dbReference>
<accession>A0A4Q2CX57</accession>
<evidence type="ECO:0000313" key="2">
    <source>
        <dbReference type="Proteomes" id="UP000290288"/>
    </source>
</evidence>
<protein>
    <submittedName>
        <fullName evidence="1">Uncharacterized protein</fullName>
    </submittedName>
</protein>
<comment type="caution">
    <text evidence="1">The sequence shown here is derived from an EMBL/GenBank/DDBJ whole genome shotgun (WGS) entry which is preliminary data.</text>
</comment>
<reference evidence="1 2" key="1">
    <citation type="submission" date="2019-01" db="EMBL/GenBank/DDBJ databases">
        <title>Draft genome sequence of Psathyrella aberdarensis IHI B618.</title>
        <authorList>
            <person name="Buettner E."/>
            <person name="Kellner H."/>
        </authorList>
    </citation>
    <scope>NUCLEOTIDE SEQUENCE [LARGE SCALE GENOMIC DNA]</scope>
    <source>
        <strain evidence="1 2">IHI B618</strain>
    </source>
</reference>
<organism evidence="1 2">
    <name type="scientific">Candolleomyces aberdarensis</name>
    <dbReference type="NCBI Taxonomy" id="2316362"/>
    <lineage>
        <taxon>Eukaryota</taxon>
        <taxon>Fungi</taxon>
        <taxon>Dikarya</taxon>
        <taxon>Basidiomycota</taxon>
        <taxon>Agaricomycotina</taxon>
        <taxon>Agaricomycetes</taxon>
        <taxon>Agaricomycetidae</taxon>
        <taxon>Agaricales</taxon>
        <taxon>Agaricineae</taxon>
        <taxon>Psathyrellaceae</taxon>
        <taxon>Candolleomyces</taxon>
    </lineage>
</organism>
<proteinExistence type="predicted"/>